<evidence type="ECO:0000256" key="1">
    <source>
        <dbReference type="SAM" id="Coils"/>
    </source>
</evidence>
<protein>
    <submittedName>
        <fullName evidence="2">Uncharacterized protein</fullName>
    </submittedName>
</protein>
<feature type="coiled-coil region" evidence="1">
    <location>
        <begin position="395"/>
        <end position="426"/>
    </location>
</feature>
<evidence type="ECO:0000313" key="2">
    <source>
        <dbReference type="EMBL" id="HEW53212.1"/>
    </source>
</evidence>
<dbReference type="AlphaFoldDB" id="A0A7C2V9L8"/>
<keyword evidence="1" id="KW-0175">Coiled coil</keyword>
<proteinExistence type="predicted"/>
<feature type="coiled-coil region" evidence="1">
    <location>
        <begin position="151"/>
        <end position="178"/>
    </location>
</feature>
<name>A0A7C2V9L8_9CREN</name>
<comment type="caution">
    <text evidence="2">The sequence shown here is derived from an EMBL/GenBank/DDBJ whole genome shotgun (WGS) entry which is preliminary data.</text>
</comment>
<sequence>MVLSKTIASIALVILVALSVLPGLGLGTVLAQAPEDTASETAANATEPAGQSVNATRILIAKATVLKEMLNRTLALNISDDIKSKIVELLSVNVSELALDEVREWVRNATKLLSEVANEVRAGKAFRVGIVLQRYLNGLGNALRNRIRVLASKYNVTVEDLEDRISEIIANAKNASAINMLFKEMRKRLKDVEARRAKEFGDKAKEYLYRHVERVRGGDARGLDVAVKHIDKSIEILNKTLEKLRNVNASPHAVEAIEEAIERLATVKEILESVADEVGEVVDQARVREALNKTLEVMIARVNQSISELIEELRVLEEVAIQNNMTDLLPNISSLISRAEELRETLSEVESIDDVEQVIETLCTIRCEARRLARELGVISERIAEKAKNKLGNIVEKIIREADKAIERAEELYSDVINDIENARRACGQDQQQRPGLHGSQACRVVDVIERIVNLVGQQINRSKSSLDAAKDLYENGEYLKSFIYAQRALALARAAQTHLNTIARMLKLYPG</sequence>
<feature type="coiled-coil region" evidence="1">
    <location>
        <begin position="254"/>
        <end position="352"/>
    </location>
</feature>
<accession>A0A7C2V9L8</accession>
<reference evidence="2" key="1">
    <citation type="journal article" date="2020" name="mSystems">
        <title>Genome- and Community-Level Interaction Insights into Carbon Utilization and Element Cycling Functions of Hydrothermarchaeota in Hydrothermal Sediment.</title>
        <authorList>
            <person name="Zhou Z."/>
            <person name="Liu Y."/>
            <person name="Xu W."/>
            <person name="Pan J."/>
            <person name="Luo Z.H."/>
            <person name="Li M."/>
        </authorList>
    </citation>
    <scope>NUCLEOTIDE SEQUENCE [LARGE SCALE GENOMIC DNA]</scope>
    <source>
        <strain evidence="2">SpSt-16</strain>
    </source>
</reference>
<organism evidence="2">
    <name type="scientific">Ignisphaera aggregans</name>
    <dbReference type="NCBI Taxonomy" id="334771"/>
    <lineage>
        <taxon>Archaea</taxon>
        <taxon>Thermoproteota</taxon>
        <taxon>Thermoprotei</taxon>
        <taxon>Desulfurococcales</taxon>
        <taxon>Desulfurococcaceae</taxon>
        <taxon>Ignisphaera</taxon>
    </lineage>
</organism>
<dbReference type="EMBL" id="DSGT01000009">
    <property type="protein sequence ID" value="HEW53212.1"/>
    <property type="molecule type" value="Genomic_DNA"/>
</dbReference>
<gene>
    <name evidence="2" type="ORF">ENO77_03500</name>
</gene>